<proteinExistence type="predicted"/>
<gene>
    <name evidence="2" type="ORF">GALL_470440</name>
</gene>
<reference evidence="2" key="1">
    <citation type="submission" date="2016-10" db="EMBL/GenBank/DDBJ databases">
        <title>Sequence of Gallionella enrichment culture.</title>
        <authorList>
            <person name="Poehlein A."/>
            <person name="Muehling M."/>
            <person name="Daniel R."/>
        </authorList>
    </citation>
    <scope>NUCLEOTIDE SEQUENCE</scope>
</reference>
<name>A0A1J5PUC7_9ZZZZ</name>
<organism evidence="2">
    <name type="scientific">mine drainage metagenome</name>
    <dbReference type="NCBI Taxonomy" id="410659"/>
    <lineage>
        <taxon>unclassified sequences</taxon>
        <taxon>metagenomes</taxon>
        <taxon>ecological metagenomes</taxon>
    </lineage>
</organism>
<feature type="region of interest" description="Disordered" evidence="1">
    <location>
        <begin position="1"/>
        <end position="29"/>
    </location>
</feature>
<dbReference type="AlphaFoldDB" id="A0A1J5PUC7"/>
<accession>A0A1J5PUC7</accession>
<protein>
    <submittedName>
        <fullName evidence="2">Uncharacterized protein</fullName>
    </submittedName>
</protein>
<comment type="caution">
    <text evidence="2">The sequence shown here is derived from an EMBL/GenBank/DDBJ whole genome shotgun (WGS) entry which is preliminary data.</text>
</comment>
<evidence type="ECO:0000256" key="1">
    <source>
        <dbReference type="SAM" id="MobiDB-lite"/>
    </source>
</evidence>
<sequence>MTGHNAGIGLNQTEVDVSRQGRRGNIGQGQLRQCGQLDRCRCGTNH</sequence>
<evidence type="ECO:0000313" key="2">
    <source>
        <dbReference type="EMBL" id="OIQ71343.1"/>
    </source>
</evidence>
<dbReference type="EMBL" id="MLJW01003773">
    <property type="protein sequence ID" value="OIQ71343.1"/>
    <property type="molecule type" value="Genomic_DNA"/>
</dbReference>